<keyword evidence="2" id="KW-0472">Membrane</keyword>
<dbReference type="AlphaFoldDB" id="A0A6A2SB60"/>
<feature type="transmembrane region" description="Helical" evidence="2">
    <location>
        <begin position="139"/>
        <end position="163"/>
    </location>
</feature>
<feature type="region of interest" description="Disordered" evidence="1">
    <location>
        <begin position="51"/>
        <end position="94"/>
    </location>
</feature>
<name>A0A6A2SB60_BIFLN</name>
<dbReference type="RefSeq" id="WP_174768533.1">
    <property type="nucleotide sequence ID" value="NZ_JADMOR010000002.1"/>
</dbReference>
<evidence type="ECO:0000313" key="7">
    <source>
        <dbReference type="Proteomes" id="UP000478746"/>
    </source>
</evidence>
<gene>
    <name evidence="5" type="ORF">GBC97_03140</name>
    <name evidence="4" type="ORF">GBK08_03235</name>
</gene>
<feature type="compositionally biased region" description="Basic and acidic residues" evidence="1">
    <location>
        <begin position="80"/>
        <end position="94"/>
    </location>
</feature>
<accession>A0A6A2SB60</accession>
<feature type="compositionally biased region" description="Polar residues" evidence="1">
    <location>
        <begin position="66"/>
        <end position="78"/>
    </location>
</feature>
<dbReference type="EMBL" id="WEAY01000004">
    <property type="protein sequence ID" value="KAB6838690.1"/>
    <property type="molecule type" value="Genomic_DNA"/>
</dbReference>
<protein>
    <submittedName>
        <fullName evidence="4">DUF4236 domain-containing protein</fullName>
    </submittedName>
</protein>
<evidence type="ECO:0000256" key="1">
    <source>
        <dbReference type="SAM" id="MobiDB-lite"/>
    </source>
</evidence>
<dbReference type="Proteomes" id="UP000461165">
    <property type="component" value="Unassembled WGS sequence"/>
</dbReference>
<evidence type="ECO:0000313" key="5">
    <source>
        <dbReference type="EMBL" id="KAB7136849.1"/>
    </source>
</evidence>
<comment type="caution">
    <text evidence="4">The sequence shown here is derived from an EMBL/GenBank/DDBJ whole genome shotgun (WGS) entry which is preliminary data.</text>
</comment>
<sequence length="207" mass="22533">MGFRMRKSISLGKGVRVNVSKRGLSTSVKIGNTTLNTRGKATTRLAPGVSYETSLTGGRKRKTAKASGTKNRTASTSRVNRKDEKKRNARDRAAFREERMAEAGRFDGRSQSSDLPEISPDIVNEPTPYLDNKMGCGTALLYLLAIPALLGAMLFLYLAWYGYSRLAIHPENMRGSTIALVIGTICALIVIAAIISFCKSLSGKKKD</sequence>
<feature type="domain" description="DUF4236" evidence="3">
    <location>
        <begin position="3"/>
        <end position="45"/>
    </location>
</feature>
<evidence type="ECO:0000259" key="3">
    <source>
        <dbReference type="Pfam" id="PF14020"/>
    </source>
</evidence>
<dbReference type="Pfam" id="PF14020">
    <property type="entry name" value="DUF4236"/>
    <property type="match status" value="1"/>
</dbReference>
<feature type="transmembrane region" description="Helical" evidence="2">
    <location>
        <begin position="175"/>
        <end position="198"/>
    </location>
</feature>
<evidence type="ECO:0000313" key="6">
    <source>
        <dbReference type="Proteomes" id="UP000461165"/>
    </source>
</evidence>
<evidence type="ECO:0000256" key="2">
    <source>
        <dbReference type="SAM" id="Phobius"/>
    </source>
</evidence>
<dbReference type="Proteomes" id="UP000478746">
    <property type="component" value="Unassembled WGS sequence"/>
</dbReference>
<keyword evidence="2" id="KW-1133">Transmembrane helix</keyword>
<keyword evidence="2" id="KW-0812">Transmembrane</keyword>
<organism evidence="4 7">
    <name type="scientific">Bifidobacterium longum</name>
    <dbReference type="NCBI Taxonomy" id="216816"/>
    <lineage>
        <taxon>Bacteria</taxon>
        <taxon>Bacillati</taxon>
        <taxon>Actinomycetota</taxon>
        <taxon>Actinomycetes</taxon>
        <taxon>Bifidobacteriales</taxon>
        <taxon>Bifidobacteriaceae</taxon>
        <taxon>Bifidobacterium</taxon>
    </lineage>
</organism>
<evidence type="ECO:0000313" key="4">
    <source>
        <dbReference type="EMBL" id="KAB6838690.1"/>
    </source>
</evidence>
<dbReference type="InterPro" id="IPR025330">
    <property type="entry name" value="DUF4236"/>
</dbReference>
<dbReference type="EMBL" id="WDVF01000004">
    <property type="protein sequence ID" value="KAB7136849.1"/>
    <property type="molecule type" value="Genomic_DNA"/>
</dbReference>
<reference evidence="6 7" key="1">
    <citation type="journal article" date="2019" name="Nat. Med.">
        <title>A library of human gut bacterial isolates paired with longitudinal multiomics data enables mechanistic microbiome research.</title>
        <authorList>
            <person name="Poyet M."/>
            <person name="Groussin M."/>
            <person name="Gibbons S.M."/>
            <person name="Avila-Pacheco J."/>
            <person name="Jiang X."/>
            <person name="Kearney S.M."/>
            <person name="Perrotta A.R."/>
            <person name="Berdy B."/>
            <person name="Zhao S."/>
            <person name="Lieberman T.D."/>
            <person name="Swanson P.K."/>
            <person name="Smith M."/>
            <person name="Roesemann S."/>
            <person name="Alexander J.E."/>
            <person name="Rich S.A."/>
            <person name="Livny J."/>
            <person name="Vlamakis H."/>
            <person name="Clish C."/>
            <person name="Bullock K."/>
            <person name="Deik A."/>
            <person name="Scott J."/>
            <person name="Pierce K.A."/>
            <person name="Xavier R.J."/>
            <person name="Alm E.J."/>
        </authorList>
    </citation>
    <scope>NUCLEOTIDE SEQUENCE [LARGE SCALE GENOMIC DNA]</scope>
    <source>
        <strain evidence="5 6">BIOML-A166</strain>
        <strain evidence="4 7">BIOML-A320</strain>
    </source>
</reference>
<proteinExistence type="predicted"/>